<dbReference type="InterPro" id="IPR000907">
    <property type="entry name" value="LipOase"/>
</dbReference>
<evidence type="ECO:0000256" key="5">
    <source>
        <dbReference type="PROSITE-ProRule" id="PRU00152"/>
    </source>
</evidence>
<feature type="domain" description="Lipoxygenase" evidence="7">
    <location>
        <begin position="174"/>
        <end position="468"/>
    </location>
</feature>
<evidence type="ECO:0000256" key="1">
    <source>
        <dbReference type="ARBA" id="ARBA00022723"/>
    </source>
</evidence>
<dbReference type="AlphaFoldDB" id="A0A498N778"/>
<dbReference type="Proteomes" id="UP000290572">
    <property type="component" value="Unassembled WGS sequence"/>
</dbReference>
<dbReference type="SUPFAM" id="SSF49723">
    <property type="entry name" value="Lipase/lipooxygenase domain (PLAT/LH2 domain)"/>
    <property type="match status" value="1"/>
</dbReference>
<evidence type="ECO:0000256" key="4">
    <source>
        <dbReference type="ARBA" id="ARBA00023098"/>
    </source>
</evidence>
<dbReference type="PROSITE" id="PS51393">
    <property type="entry name" value="LIPOXYGENASE_3"/>
    <property type="match status" value="1"/>
</dbReference>
<dbReference type="PROSITE" id="PS50095">
    <property type="entry name" value="PLAT"/>
    <property type="match status" value="1"/>
</dbReference>
<keyword evidence="2" id="KW-0223">Dioxygenase</keyword>
<dbReference type="Pfam" id="PF00305">
    <property type="entry name" value="Lipoxygenase"/>
    <property type="match status" value="1"/>
</dbReference>
<dbReference type="GO" id="GO:0034440">
    <property type="term" value="P:lipid oxidation"/>
    <property type="evidence" value="ECO:0007669"/>
    <property type="project" value="InterPro"/>
</dbReference>
<sequence length="468" mass="53523">MGAETTDKIHLTLMDSQHQSSEEITFSPSETEISFDICAKKNLGDIVQVKLQKEKHVNYPWFCKHINVQTPSGGCFEFPCYCWLVDEMDVIIREGTARLPQDDTTEQRNNELGSRQTMFRKCMKIPDSFPVTDEMVEGCLKRGRKLQDELQAGNICIVDFEILKEVPTSKERYLTAPICLLYKNELDQMLPIAIQLLMPHVCFTIAINSKAREKLISEDGIITKVGSISGAGMVILMQNAMKTLTFKSLCLPEDIKVRGMEDVPKYYYRDDGMMIWEAIHSFVSAVVKIYYDSNKAVQKDVEIQGFVKDVVFGMNNFDKFPKSLNSQEQLVEYLTVVIFTASAQHAAVNFGQFDWYGWIPNSLSTMRKPPPQQKGQVDMKYIMESLPDCVCSSMVLGTVWALSRTQENERLLGMYPDMYFTEQPAMEAIKTFYNKLEEVTKIIKSRNEKSTLPYWYLSPDKIPNSVAI</sequence>
<feature type="domain" description="PLAT" evidence="6">
    <location>
        <begin position="1"/>
        <end position="98"/>
    </location>
</feature>
<dbReference type="PANTHER" id="PTHR11771">
    <property type="entry name" value="LIPOXYGENASE"/>
    <property type="match status" value="1"/>
</dbReference>
<name>A0A498N778_LABRO</name>
<dbReference type="Gene3D" id="2.60.60.20">
    <property type="entry name" value="PLAT/LH2 domain"/>
    <property type="match status" value="1"/>
</dbReference>
<evidence type="ECO:0000259" key="7">
    <source>
        <dbReference type="PROSITE" id="PS51393"/>
    </source>
</evidence>
<evidence type="ECO:0000256" key="2">
    <source>
        <dbReference type="ARBA" id="ARBA00022964"/>
    </source>
</evidence>
<dbReference type="GO" id="GO:0046872">
    <property type="term" value="F:metal ion binding"/>
    <property type="evidence" value="ECO:0007669"/>
    <property type="project" value="UniProtKB-KW"/>
</dbReference>
<comment type="caution">
    <text evidence="8">The sequence shown here is derived from an EMBL/GenBank/DDBJ whole genome shotgun (WGS) entry which is preliminary data.</text>
</comment>
<dbReference type="InterPro" id="IPR036226">
    <property type="entry name" value="LipOase_C_sf"/>
</dbReference>
<dbReference type="InterPro" id="IPR013819">
    <property type="entry name" value="LipOase_C"/>
</dbReference>
<dbReference type="Pfam" id="PF01477">
    <property type="entry name" value="PLAT"/>
    <property type="match status" value="1"/>
</dbReference>
<keyword evidence="4" id="KW-0443">Lipid metabolism</keyword>
<gene>
    <name evidence="8" type="ORF">ROHU_017785</name>
</gene>
<dbReference type="InterPro" id="IPR001024">
    <property type="entry name" value="PLAT/LH2_dom"/>
</dbReference>
<keyword evidence="9" id="KW-1185">Reference proteome</keyword>
<dbReference type="EMBL" id="QBIY01011588">
    <property type="protein sequence ID" value="RXN30289.1"/>
    <property type="molecule type" value="Genomic_DNA"/>
</dbReference>
<reference evidence="8 9" key="1">
    <citation type="submission" date="2018-03" db="EMBL/GenBank/DDBJ databases">
        <title>Draft genome sequence of Rohu Carp (Labeo rohita).</title>
        <authorList>
            <person name="Das P."/>
            <person name="Kushwaha B."/>
            <person name="Joshi C.G."/>
            <person name="Kumar D."/>
            <person name="Nagpure N.S."/>
            <person name="Sahoo L."/>
            <person name="Das S.P."/>
            <person name="Bit A."/>
            <person name="Patnaik S."/>
            <person name="Meher P.K."/>
            <person name="Jayasankar P."/>
            <person name="Koringa P.G."/>
            <person name="Patel N.V."/>
            <person name="Hinsu A.T."/>
            <person name="Kumar R."/>
            <person name="Pandey M."/>
            <person name="Agarwal S."/>
            <person name="Srivastava S."/>
            <person name="Singh M."/>
            <person name="Iquebal M.A."/>
            <person name="Jaiswal S."/>
            <person name="Angadi U.B."/>
            <person name="Kumar N."/>
            <person name="Raza M."/>
            <person name="Shah T.M."/>
            <person name="Rai A."/>
            <person name="Jena J.K."/>
        </authorList>
    </citation>
    <scope>NUCLEOTIDE SEQUENCE [LARGE SCALE GENOMIC DNA]</scope>
    <source>
        <strain evidence="8">DASCIFA01</strain>
        <tissue evidence="8">Testis</tissue>
    </source>
</reference>
<dbReference type="SUPFAM" id="SSF48484">
    <property type="entry name" value="Lipoxigenase"/>
    <property type="match status" value="1"/>
</dbReference>
<evidence type="ECO:0000313" key="8">
    <source>
        <dbReference type="EMBL" id="RXN30289.1"/>
    </source>
</evidence>
<dbReference type="GO" id="GO:0016702">
    <property type="term" value="F:oxidoreductase activity, acting on single donors with incorporation of molecular oxygen, incorporation of two atoms of oxygen"/>
    <property type="evidence" value="ECO:0007669"/>
    <property type="project" value="InterPro"/>
</dbReference>
<evidence type="ECO:0000313" key="9">
    <source>
        <dbReference type="Proteomes" id="UP000290572"/>
    </source>
</evidence>
<accession>A0A498N778</accession>
<keyword evidence="1" id="KW-0479">Metal-binding</keyword>
<proteinExistence type="predicted"/>
<dbReference type="STRING" id="84645.A0A498N778"/>
<organism evidence="8 9">
    <name type="scientific">Labeo rohita</name>
    <name type="common">Indian major carp</name>
    <name type="synonym">Cyprinus rohita</name>
    <dbReference type="NCBI Taxonomy" id="84645"/>
    <lineage>
        <taxon>Eukaryota</taxon>
        <taxon>Metazoa</taxon>
        <taxon>Chordata</taxon>
        <taxon>Craniata</taxon>
        <taxon>Vertebrata</taxon>
        <taxon>Euteleostomi</taxon>
        <taxon>Actinopterygii</taxon>
        <taxon>Neopterygii</taxon>
        <taxon>Teleostei</taxon>
        <taxon>Ostariophysi</taxon>
        <taxon>Cypriniformes</taxon>
        <taxon>Cyprinidae</taxon>
        <taxon>Labeoninae</taxon>
        <taxon>Labeonini</taxon>
        <taxon>Labeo</taxon>
    </lineage>
</organism>
<evidence type="ECO:0000259" key="6">
    <source>
        <dbReference type="PROSITE" id="PS50095"/>
    </source>
</evidence>
<comment type="caution">
    <text evidence="5">Lacks conserved residue(s) required for the propagation of feature annotation.</text>
</comment>
<dbReference type="InterPro" id="IPR036392">
    <property type="entry name" value="PLAT/LH2_dom_sf"/>
</dbReference>
<dbReference type="Gene3D" id="1.20.245.10">
    <property type="entry name" value="Lipoxygenase-1, Domain 5"/>
    <property type="match status" value="1"/>
</dbReference>
<protein>
    <submittedName>
        <fullName evidence="8">Arachidonate 5-lipoxygenase-like protein</fullName>
    </submittedName>
</protein>
<evidence type="ECO:0000256" key="3">
    <source>
        <dbReference type="ARBA" id="ARBA00023002"/>
    </source>
</evidence>
<keyword evidence="3" id="KW-0560">Oxidoreductase</keyword>